<evidence type="ECO:0000313" key="10">
    <source>
        <dbReference type="Proteomes" id="UP000480275"/>
    </source>
</evidence>
<feature type="transmembrane region" description="Helical" evidence="8">
    <location>
        <begin position="258"/>
        <end position="282"/>
    </location>
</feature>
<feature type="transmembrane region" description="Helical" evidence="8">
    <location>
        <begin position="76"/>
        <end position="94"/>
    </location>
</feature>
<evidence type="ECO:0000313" key="9">
    <source>
        <dbReference type="EMBL" id="MQY51368.1"/>
    </source>
</evidence>
<evidence type="ECO:0000256" key="5">
    <source>
        <dbReference type="ARBA" id="ARBA00022989"/>
    </source>
</evidence>
<feature type="transmembrane region" description="Helical" evidence="8">
    <location>
        <begin position="188"/>
        <end position="211"/>
    </location>
</feature>
<keyword evidence="5 8" id="KW-1133">Transmembrane helix</keyword>
<comment type="subcellular location">
    <subcellularLocation>
        <location evidence="1">Membrane</location>
        <topology evidence="1">Multi-pass membrane protein</topology>
    </subcellularLocation>
</comment>
<name>A0A6L5JYS8_RHOTE</name>
<dbReference type="PANTHER" id="PTHR48086">
    <property type="entry name" value="SODIUM/PROLINE SYMPORTER-RELATED"/>
    <property type="match status" value="1"/>
</dbReference>
<keyword evidence="3" id="KW-0813">Transport</keyword>
<sequence>MLVWFVAFYLVASIGVGLYAATRVHNAKDFAVAGRRLPLPVVTATVFATWFGAEAVFGVSATFVKEGVRGVVADPFGASLCLVIAGIFYGAVLYKLNILTLGDFFRMRYNRTVEVLTTLCIVASYLGWVSAQIKALGLVFNVVTDGAISQQAGMVLGALIVLTYTTFGGMFSVAILDFVQMGVVMGGLLYIGYLVSGMTGGADVVISHAAAAGKLDLFPTGGAVEWLGFLGAWVTMMLGSIPQQDVFQRVTSAKSAKIAIWASVLGGGIYFCFTFVPMFIAYSATLIAPEQFTALIDSDPQLVLPTLVLQHTPVAAQAIFFGAVLAAIMSCSSATLLAPSVAFSENIVRAYFPGISDQAFLRMMRITIVCFAGVVLLFALNTNDSIFQMVENAYKVTLAGAFVPLFFGAFWKRATTQGALTAIFCGLASWLAVEAVLGDDSIVPPQLIGFAMSILGMIAGSLLPQRIGLPSAAPVPAAAMAARGLAESSVRRSDG</sequence>
<dbReference type="CDD" id="cd11474">
    <property type="entry name" value="SLC5sbd_CHT"/>
    <property type="match status" value="1"/>
</dbReference>
<organism evidence="9 10">
    <name type="scientific">Rhodocyclus tenuis</name>
    <name type="common">Rhodospirillum tenue</name>
    <dbReference type="NCBI Taxonomy" id="1066"/>
    <lineage>
        <taxon>Bacteria</taxon>
        <taxon>Pseudomonadati</taxon>
        <taxon>Pseudomonadota</taxon>
        <taxon>Betaproteobacteria</taxon>
        <taxon>Rhodocyclales</taxon>
        <taxon>Rhodocyclaceae</taxon>
        <taxon>Rhodocyclus</taxon>
    </lineage>
</organism>
<evidence type="ECO:0000256" key="6">
    <source>
        <dbReference type="ARBA" id="ARBA00023136"/>
    </source>
</evidence>
<comment type="caution">
    <text evidence="9">The sequence shown here is derived from an EMBL/GenBank/DDBJ whole genome shotgun (WGS) entry which is preliminary data.</text>
</comment>
<keyword evidence="4 8" id="KW-0812">Transmembrane</keyword>
<keyword evidence="6 8" id="KW-0472">Membrane</keyword>
<dbReference type="PROSITE" id="PS50283">
    <property type="entry name" value="NA_SOLUT_SYMP_3"/>
    <property type="match status" value="1"/>
</dbReference>
<feature type="transmembrane region" description="Helical" evidence="8">
    <location>
        <begin position="115"/>
        <end position="133"/>
    </location>
</feature>
<dbReference type="InterPro" id="IPR038377">
    <property type="entry name" value="Na/Glc_symporter_sf"/>
</dbReference>
<dbReference type="Pfam" id="PF00474">
    <property type="entry name" value="SSF"/>
    <property type="match status" value="1"/>
</dbReference>
<dbReference type="Proteomes" id="UP000480275">
    <property type="component" value="Unassembled WGS sequence"/>
</dbReference>
<feature type="transmembrane region" description="Helical" evidence="8">
    <location>
        <begin position="418"/>
        <end position="437"/>
    </location>
</feature>
<feature type="transmembrane region" description="Helical" evidence="8">
    <location>
        <begin position="392"/>
        <end position="411"/>
    </location>
</feature>
<dbReference type="AlphaFoldDB" id="A0A6L5JYS8"/>
<dbReference type="InterPro" id="IPR050277">
    <property type="entry name" value="Sodium:Solute_Symporter"/>
</dbReference>
<dbReference type="GO" id="GO:0005886">
    <property type="term" value="C:plasma membrane"/>
    <property type="evidence" value="ECO:0007669"/>
    <property type="project" value="TreeGrafter"/>
</dbReference>
<proteinExistence type="inferred from homology"/>
<dbReference type="GO" id="GO:0022857">
    <property type="term" value="F:transmembrane transporter activity"/>
    <property type="evidence" value="ECO:0007669"/>
    <property type="project" value="InterPro"/>
</dbReference>
<evidence type="ECO:0000256" key="1">
    <source>
        <dbReference type="ARBA" id="ARBA00004141"/>
    </source>
</evidence>
<protein>
    <submittedName>
        <fullName evidence="9">Sodium:solute symporter</fullName>
    </submittedName>
</protein>
<evidence type="ECO:0000256" key="8">
    <source>
        <dbReference type="SAM" id="Phobius"/>
    </source>
</evidence>
<evidence type="ECO:0000256" key="4">
    <source>
        <dbReference type="ARBA" id="ARBA00022692"/>
    </source>
</evidence>
<dbReference type="OrthoDB" id="9789704at2"/>
<feature type="transmembrane region" description="Helical" evidence="8">
    <location>
        <begin position="314"/>
        <end position="338"/>
    </location>
</feature>
<evidence type="ECO:0000256" key="3">
    <source>
        <dbReference type="ARBA" id="ARBA00022448"/>
    </source>
</evidence>
<evidence type="ECO:0000256" key="7">
    <source>
        <dbReference type="RuleBase" id="RU362091"/>
    </source>
</evidence>
<dbReference type="InterPro" id="IPR001734">
    <property type="entry name" value="Na/solute_symporter"/>
</dbReference>
<reference evidence="9 10" key="1">
    <citation type="submission" date="2019-10" db="EMBL/GenBank/DDBJ databases">
        <title>Whole-genome sequence of the purple nonsulfur photosynthetic bacterium Rhodocyclus tenuis.</title>
        <authorList>
            <person name="Kyndt J.A."/>
            <person name="Meyer T.E."/>
        </authorList>
    </citation>
    <scope>NUCLEOTIDE SEQUENCE [LARGE SCALE GENOMIC DNA]</scope>
    <source>
        <strain evidence="9 10">DSM 110</strain>
    </source>
</reference>
<feature type="transmembrane region" description="Helical" evidence="8">
    <location>
        <begin position="359"/>
        <end position="380"/>
    </location>
</feature>
<feature type="transmembrane region" description="Helical" evidence="8">
    <location>
        <begin position="6"/>
        <end position="25"/>
    </location>
</feature>
<dbReference type="Gene3D" id="1.20.1730.10">
    <property type="entry name" value="Sodium/glucose cotransporter"/>
    <property type="match status" value="1"/>
</dbReference>
<dbReference type="EMBL" id="WIXJ01000003">
    <property type="protein sequence ID" value="MQY51368.1"/>
    <property type="molecule type" value="Genomic_DNA"/>
</dbReference>
<gene>
    <name evidence="9" type="ORF">GHK24_06230</name>
</gene>
<feature type="transmembrane region" description="Helical" evidence="8">
    <location>
        <begin position="217"/>
        <end position="238"/>
    </location>
</feature>
<dbReference type="PANTHER" id="PTHR48086:SF7">
    <property type="entry name" value="SODIUM-SOLUTE SYMPORTER-RELATED"/>
    <property type="match status" value="1"/>
</dbReference>
<evidence type="ECO:0000256" key="2">
    <source>
        <dbReference type="ARBA" id="ARBA00006434"/>
    </source>
</evidence>
<feature type="transmembrane region" description="Helical" evidence="8">
    <location>
        <begin position="153"/>
        <end position="176"/>
    </location>
</feature>
<comment type="similarity">
    <text evidence="2 7">Belongs to the sodium:solute symporter (SSF) (TC 2.A.21) family.</text>
</comment>
<feature type="transmembrane region" description="Helical" evidence="8">
    <location>
        <begin position="37"/>
        <end position="64"/>
    </location>
</feature>
<accession>A0A6L5JYS8</accession>
<feature type="transmembrane region" description="Helical" evidence="8">
    <location>
        <begin position="443"/>
        <end position="463"/>
    </location>
</feature>